<evidence type="ECO:0000313" key="2">
    <source>
        <dbReference type="EMBL" id="MBL0406325.1"/>
    </source>
</evidence>
<dbReference type="Pfam" id="PF00535">
    <property type="entry name" value="Glycos_transf_2"/>
    <property type="match status" value="1"/>
</dbReference>
<gene>
    <name evidence="2" type="ORF">JKG68_20410</name>
</gene>
<name>A0A936ZI30_9HYPH</name>
<dbReference type="PANTHER" id="PTHR43685">
    <property type="entry name" value="GLYCOSYLTRANSFERASE"/>
    <property type="match status" value="1"/>
</dbReference>
<keyword evidence="3" id="KW-1185">Reference proteome</keyword>
<comment type="caution">
    <text evidence="2">The sequence shown here is derived from an EMBL/GenBank/DDBJ whole genome shotgun (WGS) entry which is preliminary data.</text>
</comment>
<protein>
    <submittedName>
        <fullName evidence="2">Glycosyltransferase family 2 protein</fullName>
    </submittedName>
</protein>
<accession>A0A936ZI30</accession>
<dbReference type="EMBL" id="JAEQMY010000038">
    <property type="protein sequence ID" value="MBL0406325.1"/>
    <property type="molecule type" value="Genomic_DNA"/>
</dbReference>
<dbReference type="InterPro" id="IPR050834">
    <property type="entry name" value="Glycosyltransf_2"/>
</dbReference>
<reference evidence="2" key="1">
    <citation type="submission" date="2021-01" db="EMBL/GenBank/DDBJ databases">
        <title>Microvirga sp.</title>
        <authorList>
            <person name="Kim M.K."/>
        </authorList>
    </citation>
    <scope>NUCLEOTIDE SEQUENCE</scope>
    <source>
        <strain evidence="2">5420S-16</strain>
    </source>
</reference>
<sequence>MSAPDNLSKLQYDAGVSILGPVFAYYFDRLHKNIVSFETQHDAKILFASRAGVRIQQLYQDFLQRRGHEVPKHDMFWISRFMVSKGLWNSAPALVSDLLAKEFAWSKCADIAQSIFRAEGGLPADFPSDDPSLELKGAAFDKFVSGQSPAAQYVETYLRQQSTLFEEYISQLLCDKSTAVIVDTGWQGTAQNMLQRGFPKIDWWGLYIGRSYFPESDRTFARQMIGILFESDNFIPADPATSIVLHRHLFEAVLEPAAPSIERLAHNGNSVYAPDCELLIADAPTRASAPLYQGVRDYLSELPDGVATKDIICAYQNAIPKLARALCFPSKDDSYVFGQFDRSADFGRTLKVPTLVTSADDQSVTAEDRIAKALWPAGQIAIEYPSDIALPRQRQAAGLNRDQQRAIVSGVPLPNEVEPAQTSVPAVAVIMRTMDRPTFLRRALESVANQTFQDFRLVIICDGGPIAPVLDVVQASTIDQRRVVVIDNVVNGGMEAASNRAIRSSESEFIVIHDDDDSWDPRFLEKTVQFLRSKAGQKYGGVVTHCWYVSEEVTPTEIVIHERRPYHDWVDNVQIAEMACNNFFAPISFVFRRTAYEQVGPFDEKLPVLGDWDFNIRFLLKFDIGVLKEKLSFYHHRDIGNKHLFANSVIGDIDKHAEYSAIMRNKYVRNARHAQSSQNDSFVAVAHIYSDIRTTIRSISEKVDGITTGSPGQPGKNGHLDVSDYRWVHLCHMAGRITSLQEQLSAAETDLKRTAWTADDLWVGLKAKARPLPEHPGIQVEANEIIQHALDLRWVVAITNTQKLLDDDYSIAAE</sequence>
<dbReference type="SUPFAM" id="SSF53448">
    <property type="entry name" value="Nucleotide-diphospho-sugar transferases"/>
    <property type="match status" value="1"/>
</dbReference>
<dbReference type="InterPro" id="IPR001173">
    <property type="entry name" value="Glyco_trans_2-like"/>
</dbReference>
<organism evidence="2 3">
    <name type="scientific">Microvirga aerilata</name>
    <dbReference type="NCBI Taxonomy" id="670292"/>
    <lineage>
        <taxon>Bacteria</taxon>
        <taxon>Pseudomonadati</taxon>
        <taxon>Pseudomonadota</taxon>
        <taxon>Alphaproteobacteria</taxon>
        <taxon>Hyphomicrobiales</taxon>
        <taxon>Methylobacteriaceae</taxon>
        <taxon>Microvirga</taxon>
    </lineage>
</organism>
<dbReference type="Gene3D" id="3.90.550.10">
    <property type="entry name" value="Spore Coat Polysaccharide Biosynthesis Protein SpsA, Chain A"/>
    <property type="match status" value="1"/>
</dbReference>
<dbReference type="CDD" id="cd00761">
    <property type="entry name" value="Glyco_tranf_GTA_type"/>
    <property type="match status" value="1"/>
</dbReference>
<feature type="domain" description="Glycosyltransferase 2-like" evidence="1">
    <location>
        <begin position="429"/>
        <end position="557"/>
    </location>
</feature>
<dbReference type="InterPro" id="IPR029044">
    <property type="entry name" value="Nucleotide-diphossugar_trans"/>
</dbReference>
<evidence type="ECO:0000259" key="1">
    <source>
        <dbReference type="Pfam" id="PF00535"/>
    </source>
</evidence>
<evidence type="ECO:0000313" key="3">
    <source>
        <dbReference type="Proteomes" id="UP000605848"/>
    </source>
</evidence>
<dbReference type="AlphaFoldDB" id="A0A936ZI30"/>
<dbReference type="Proteomes" id="UP000605848">
    <property type="component" value="Unassembled WGS sequence"/>
</dbReference>
<dbReference type="PANTHER" id="PTHR43685:SF2">
    <property type="entry name" value="GLYCOSYLTRANSFERASE 2-LIKE DOMAIN-CONTAINING PROTEIN"/>
    <property type="match status" value="1"/>
</dbReference>
<dbReference type="RefSeq" id="WP_202063198.1">
    <property type="nucleotide sequence ID" value="NZ_JAEQMY010000038.1"/>
</dbReference>
<proteinExistence type="predicted"/>